<feature type="region of interest" description="Disordered" evidence="4">
    <location>
        <begin position="80"/>
        <end position="102"/>
    </location>
</feature>
<comment type="similarity">
    <text evidence="3">Belongs to the UTP5 family.</text>
</comment>
<evidence type="ECO:0000313" key="6">
    <source>
        <dbReference type="Proteomes" id="UP000322225"/>
    </source>
</evidence>
<dbReference type="PANTHER" id="PTHR44267:SF1">
    <property type="entry name" value="WD REPEAT-CONTAINING PROTEIN 43"/>
    <property type="match status" value="1"/>
</dbReference>
<feature type="compositionally biased region" description="Acidic residues" evidence="4">
    <location>
        <begin position="671"/>
        <end position="697"/>
    </location>
</feature>
<dbReference type="KEGG" id="ksn:43591058"/>
<feature type="region of interest" description="Disordered" evidence="4">
    <location>
        <begin position="446"/>
        <end position="465"/>
    </location>
</feature>
<proteinExistence type="inferred from homology"/>
<organism evidence="5 6">
    <name type="scientific">Kwoniella shandongensis</name>
    <dbReference type="NCBI Taxonomy" id="1734106"/>
    <lineage>
        <taxon>Eukaryota</taxon>
        <taxon>Fungi</taxon>
        <taxon>Dikarya</taxon>
        <taxon>Basidiomycota</taxon>
        <taxon>Agaricomycotina</taxon>
        <taxon>Tremellomycetes</taxon>
        <taxon>Tremellales</taxon>
        <taxon>Cryptococcaceae</taxon>
        <taxon>Kwoniella</taxon>
    </lineage>
</organism>
<dbReference type="GeneID" id="43591058"/>
<dbReference type="OrthoDB" id="30195at2759"/>
<dbReference type="Pfam" id="PF04003">
    <property type="entry name" value="Utp12"/>
    <property type="match status" value="1"/>
</dbReference>
<dbReference type="SUPFAM" id="SSF50978">
    <property type="entry name" value="WD40 repeat-like"/>
    <property type="match status" value="1"/>
</dbReference>
<dbReference type="InterPro" id="IPR015943">
    <property type="entry name" value="WD40/YVTN_repeat-like_dom_sf"/>
</dbReference>
<evidence type="ECO:0000256" key="4">
    <source>
        <dbReference type="SAM" id="MobiDB-lite"/>
    </source>
</evidence>
<reference evidence="5" key="2">
    <citation type="submission" date="2024-01" db="EMBL/GenBank/DDBJ databases">
        <title>Comparative genomics of Cryptococcus and Kwoniella reveals pathogenesis evolution and contrasting modes of karyotype evolution via chromosome fusion or intercentromeric recombination.</title>
        <authorList>
            <person name="Coelho M.A."/>
            <person name="David-Palma M."/>
            <person name="Shea T."/>
            <person name="Bowers K."/>
            <person name="McGinley-Smith S."/>
            <person name="Mohammad A.W."/>
            <person name="Gnirke A."/>
            <person name="Yurkov A.M."/>
            <person name="Nowrousian M."/>
            <person name="Sun S."/>
            <person name="Cuomo C.A."/>
            <person name="Heitman J."/>
        </authorList>
    </citation>
    <scope>NUCLEOTIDE SEQUENCE</scope>
    <source>
        <strain evidence="5">CBS 12478</strain>
    </source>
</reference>
<accession>A0A5M6BWU9</accession>
<dbReference type="InterPro" id="IPR007148">
    <property type="entry name" value="SSU_processome_Utp12"/>
</dbReference>
<feature type="compositionally biased region" description="Acidic residues" evidence="4">
    <location>
        <begin position="640"/>
        <end position="662"/>
    </location>
</feature>
<reference evidence="5" key="1">
    <citation type="submission" date="2017-08" db="EMBL/GenBank/DDBJ databases">
        <authorList>
            <person name="Cuomo C."/>
            <person name="Billmyre B."/>
            <person name="Heitman J."/>
        </authorList>
    </citation>
    <scope>NUCLEOTIDE SEQUENCE</scope>
    <source>
        <strain evidence="5">CBS 12478</strain>
    </source>
</reference>
<dbReference type="AlphaFoldDB" id="A0A5M6BWU9"/>
<evidence type="ECO:0000313" key="5">
    <source>
        <dbReference type="EMBL" id="WWD15745.1"/>
    </source>
</evidence>
<keyword evidence="2" id="KW-0539">Nucleus</keyword>
<sequence>MAPSRQQPVAGPSRPKYSQQSVAQSPPPSSSVSGFNSSRSLFALASPVLGSADKVQVWEVASDRVISEWEIQGASKATSVTWATAPSDAASKKKKRRKSGADDNGDEVIIITTSKNQLVVFNPRKGEVIRTVNTPAPITAAWSSQYATVLATASSLLVLSPDASSFSHTFTLPSTVSSPSAIAILPTSNPETLHVLVAASSIVALHLELSSSNVTYTSSPLPASTTSVTSILPLPTTAQGSSFLVVSEDDRTISQYTFTAPQTSAKLSYRYASPTLSSAHSVAAETNYLAVLHESGEVSLFKLPAELDFARPKTDSKPSTVKLLEGKDERTARLCRAGFASGGEGAPGALLCGRMAGGGRVKWHRAVFELPEGGLRASTVVKCDAQDLVGANASATTLPTQRYVAPNNVTEAPVEGADDEPASKLPTDVDMADLSLGERMLALPDGSAAPVNGEATPGKSKVAAPGASLDGPVNAASLTRVLVQALHTSDSALLTLCLSHRNPVLIRNTIRKMPAQLALPLLKACVERLGQGKGANRRGGGRGSVQNEQQGRGTVEWVKGVLVERGAILMTMPSLPLHLATLSQLLQTRLQLYQPLQSLSGRLDLALAQITMRRIAAEQATEAAKTGGQKGGAGEHYIEGESDDEDDDVAIEVDDGEGEIEDVDMRANGLSEEEDSDEEEDDDDEDSDEEDDDEDPLESGSENGFLDNEAEESGSEEEEDSDEE</sequence>
<dbReference type="GO" id="GO:0032040">
    <property type="term" value="C:small-subunit processome"/>
    <property type="evidence" value="ECO:0007669"/>
    <property type="project" value="UniProtKB-ARBA"/>
</dbReference>
<dbReference type="EMBL" id="CP144051">
    <property type="protein sequence ID" value="WWD15745.1"/>
    <property type="molecule type" value="Genomic_DNA"/>
</dbReference>
<dbReference type="InterPro" id="IPR052414">
    <property type="entry name" value="U3_snoRNA-assoc_WDR"/>
</dbReference>
<feature type="region of interest" description="Disordered" evidence="4">
    <location>
        <begin position="1"/>
        <end position="36"/>
    </location>
</feature>
<dbReference type="InterPro" id="IPR036322">
    <property type="entry name" value="WD40_repeat_dom_sf"/>
</dbReference>
<gene>
    <name evidence="5" type="ORF">CI109_100167</name>
</gene>
<dbReference type="Gene3D" id="2.130.10.10">
    <property type="entry name" value="YVTN repeat-like/Quinoprotein amine dehydrogenase"/>
    <property type="match status" value="1"/>
</dbReference>
<name>A0A5M6BWU9_9TREE</name>
<evidence type="ECO:0000256" key="2">
    <source>
        <dbReference type="ARBA" id="ARBA00023242"/>
    </source>
</evidence>
<comment type="subcellular location">
    <subcellularLocation>
        <location evidence="1">Nucleus</location>
    </subcellularLocation>
</comment>
<evidence type="ECO:0000256" key="1">
    <source>
        <dbReference type="ARBA" id="ARBA00004123"/>
    </source>
</evidence>
<feature type="region of interest" description="Disordered" evidence="4">
    <location>
        <begin position="621"/>
        <end position="724"/>
    </location>
</feature>
<feature type="compositionally biased region" description="Acidic residues" evidence="4">
    <location>
        <begin position="708"/>
        <end position="724"/>
    </location>
</feature>
<dbReference type="PANTHER" id="PTHR44267">
    <property type="entry name" value="WD REPEAT-CONTAINING PROTEIN 43"/>
    <property type="match status" value="1"/>
</dbReference>
<feature type="compositionally biased region" description="Low complexity" evidence="4">
    <location>
        <begin position="18"/>
        <end position="36"/>
    </location>
</feature>
<keyword evidence="6" id="KW-1185">Reference proteome</keyword>
<dbReference type="GO" id="GO:0000462">
    <property type="term" value="P:maturation of SSU-rRNA from tricistronic rRNA transcript (SSU-rRNA, 5.8S rRNA, LSU-rRNA)"/>
    <property type="evidence" value="ECO:0007669"/>
    <property type="project" value="TreeGrafter"/>
</dbReference>
<protein>
    <submittedName>
        <fullName evidence="5">Uncharacterized protein</fullName>
    </submittedName>
</protein>
<dbReference type="Proteomes" id="UP000322225">
    <property type="component" value="Chromosome 1"/>
</dbReference>
<dbReference type="RefSeq" id="XP_031858813.1">
    <property type="nucleotide sequence ID" value="XM_032006894.1"/>
</dbReference>
<evidence type="ECO:0000256" key="3">
    <source>
        <dbReference type="ARBA" id="ARBA00038335"/>
    </source>
</evidence>